<keyword evidence="5" id="KW-0804">Transcription</keyword>
<dbReference type="EMBL" id="CACRZD030000003">
    <property type="protein sequence ID" value="CAA6657800.1"/>
    <property type="molecule type" value="Genomic_DNA"/>
</dbReference>
<evidence type="ECO:0000259" key="9">
    <source>
        <dbReference type="PROSITE" id="PS51032"/>
    </source>
</evidence>
<dbReference type="GO" id="GO:0005634">
    <property type="term" value="C:nucleus"/>
    <property type="evidence" value="ECO:0007669"/>
    <property type="project" value="UniProtKB-SubCell"/>
</dbReference>
<keyword evidence="2" id="KW-0677">Repeat</keyword>
<name>A0A7I8IJ83_SPIIN</name>
<evidence type="ECO:0000256" key="7">
    <source>
        <dbReference type="ARBA" id="ARBA00037973"/>
    </source>
</evidence>
<dbReference type="PANTHER" id="PTHR32467:SF101">
    <property type="entry name" value="AP2-LIKE ETHYLENE-RESPONSIVE TRANSCRIPTION FACTOR AIL6"/>
    <property type="match status" value="1"/>
</dbReference>
<dbReference type="GO" id="GO:0003677">
    <property type="term" value="F:DNA binding"/>
    <property type="evidence" value="ECO:0007669"/>
    <property type="project" value="UniProtKB-KW"/>
</dbReference>
<keyword evidence="3" id="KW-0805">Transcription regulation</keyword>
<evidence type="ECO:0000256" key="1">
    <source>
        <dbReference type="ARBA" id="ARBA00004123"/>
    </source>
</evidence>
<dbReference type="PANTHER" id="PTHR32467">
    <property type="entry name" value="AP2-LIKE ETHYLENE-RESPONSIVE TRANSCRIPTION FACTOR"/>
    <property type="match status" value="1"/>
</dbReference>
<evidence type="ECO:0000256" key="3">
    <source>
        <dbReference type="ARBA" id="ARBA00023015"/>
    </source>
</evidence>
<proteinExistence type="inferred from homology"/>
<feature type="region of interest" description="Disordered" evidence="8">
    <location>
        <begin position="32"/>
        <end position="70"/>
    </location>
</feature>
<feature type="compositionally biased region" description="Basic and acidic residues" evidence="8">
    <location>
        <begin position="158"/>
        <end position="167"/>
    </location>
</feature>
<feature type="region of interest" description="Disordered" evidence="8">
    <location>
        <begin position="154"/>
        <end position="176"/>
    </location>
</feature>
<dbReference type="InterPro" id="IPR001471">
    <property type="entry name" value="AP2/ERF_dom"/>
</dbReference>
<dbReference type="SUPFAM" id="SSF54171">
    <property type="entry name" value="DNA-binding domain"/>
    <property type="match status" value="2"/>
</dbReference>
<dbReference type="FunFam" id="3.30.730.10:FF:000002">
    <property type="entry name" value="AP2-like ethylene-responsive transcription factor"/>
    <property type="match status" value="1"/>
</dbReference>
<comment type="similarity">
    <text evidence="7">Belongs to the AP2/ERF transcription factor family. AP2 subfamily.</text>
</comment>
<sequence>MAPEDSTGPSISNDGDNYFWYNWQPFSIPQPDMFIPSPADATSHGTSSSSTSNTCRNANGGGQNGWFLPFPPVAASPTGCSPHEDDSAAPASTHSFLLHSAGDWHPFVYYGGEAVGDPPAEVPRLEDFLSERRASPPPPSCTAVEALVGSSLSATAGHSDEDSKSDNGNHLSQSGQSFDGAADISLTCAHPRAVVAFAPPGDISEDGKSSGTALLGTGQRSSSYRGVTRHRWTGRYEAHLWDNTCVREGMKRKGRQGGYDREEKAARAYDLAALKYWANLLLLLMIQASNYAQEIEEMKDVNRQEFIASLRRKSTGFSRGASVYRGVTRHHQHGRWQARIGRVAGNKDLYLGTFTTEEEAAEAYDIAAIKFRGVNAITNFELSRYNIEAIACTELPIGSSAKRLKLTPPPATRTAPRRAIPGGGPAGPGRRRRLAPHNPADPLALRRASEAGGGPSPLGSSRRLKLQRPGPDRIAAAGLRTPDARRRQGMIFTGAVDYLFLCCGGPAPMPDPTSASAACAGGFGRDYFPLLDDRRPEVFPLVGVQSCVNR</sequence>
<dbReference type="InterPro" id="IPR016177">
    <property type="entry name" value="DNA-bd_dom_sf"/>
</dbReference>
<dbReference type="Pfam" id="PF00847">
    <property type="entry name" value="AP2"/>
    <property type="match status" value="1"/>
</dbReference>
<dbReference type="CDD" id="cd00018">
    <property type="entry name" value="AP2"/>
    <property type="match status" value="2"/>
</dbReference>
<dbReference type="SMART" id="SM00380">
    <property type="entry name" value="AP2"/>
    <property type="match status" value="2"/>
</dbReference>
<accession>A0A7I8IJ83</accession>
<feature type="domain" description="AP2/ERF" evidence="9">
    <location>
        <begin position="323"/>
        <end position="381"/>
    </location>
</feature>
<evidence type="ECO:0000256" key="8">
    <source>
        <dbReference type="SAM" id="MobiDB-lite"/>
    </source>
</evidence>
<evidence type="ECO:0000256" key="5">
    <source>
        <dbReference type="ARBA" id="ARBA00023163"/>
    </source>
</evidence>
<evidence type="ECO:0000313" key="11">
    <source>
        <dbReference type="Proteomes" id="UP001189122"/>
    </source>
</evidence>
<keyword evidence="6" id="KW-0539">Nucleus</keyword>
<dbReference type="GO" id="GO:0003700">
    <property type="term" value="F:DNA-binding transcription factor activity"/>
    <property type="evidence" value="ECO:0007669"/>
    <property type="project" value="InterPro"/>
</dbReference>
<dbReference type="Gene3D" id="3.30.730.10">
    <property type="entry name" value="AP2/ERF domain"/>
    <property type="match status" value="2"/>
</dbReference>
<dbReference type="EMBL" id="LR743590">
    <property type="protein sequence ID" value="CAA2618103.1"/>
    <property type="molecule type" value="Genomic_DNA"/>
</dbReference>
<feature type="compositionally biased region" description="Low complexity" evidence="8">
    <location>
        <begin position="42"/>
        <end position="54"/>
    </location>
</feature>
<reference evidence="10 11" key="1">
    <citation type="submission" date="2019-12" db="EMBL/GenBank/DDBJ databases">
        <authorList>
            <person name="Scholz U."/>
            <person name="Mascher M."/>
            <person name="Fiebig A."/>
        </authorList>
    </citation>
    <scope>NUCLEOTIDE SEQUENCE</scope>
</reference>
<dbReference type="Proteomes" id="UP001189122">
    <property type="component" value="Unassembled WGS sequence"/>
</dbReference>
<comment type="subcellular location">
    <subcellularLocation>
        <location evidence="1">Nucleus</location>
    </subcellularLocation>
</comment>
<feature type="region of interest" description="Disordered" evidence="8">
    <location>
        <begin position="402"/>
        <end position="475"/>
    </location>
</feature>
<feature type="domain" description="AP2/ERF" evidence="9">
    <location>
        <begin position="223"/>
        <end position="292"/>
    </location>
</feature>
<evidence type="ECO:0000256" key="6">
    <source>
        <dbReference type="ARBA" id="ARBA00023242"/>
    </source>
</evidence>
<dbReference type="AlphaFoldDB" id="A0A7I8IJ83"/>
<evidence type="ECO:0000256" key="2">
    <source>
        <dbReference type="ARBA" id="ARBA00022737"/>
    </source>
</evidence>
<organism evidence="10">
    <name type="scientific">Spirodela intermedia</name>
    <name type="common">Intermediate duckweed</name>
    <dbReference type="NCBI Taxonomy" id="51605"/>
    <lineage>
        <taxon>Eukaryota</taxon>
        <taxon>Viridiplantae</taxon>
        <taxon>Streptophyta</taxon>
        <taxon>Embryophyta</taxon>
        <taxon>Tracheophyta</taxon>
        <taxon>Spermatophyta</taxon>
        <taxon>Magnoliopsida</taxon>
        <taxon>Liliopsida</taxon>
        <taxon>Araceae</taxon>
        <taxon>Lemnoideae</taxon>
        <taxon>Spirodela</taxon>
    </lineage>
</organism>
<evidence type="ECO:0000313" key="10">
    <source>
        <dbReference type="EMBL" id="CAA2618103.1"/>
    </source>
</evidence>
<dbReference type="PRINTS" id="PR00367">
    <property type="entry name" value="ETHRSPELEMNT"/>
</dbReference>
<feature type="region of interest" description="Disordered" evidence="8">
    <location>
        <begin position="199"/>
        <end position="220"/>
    </location>
</feature>
<dbReference type="InterPro" id="IPR036955">
    <property type="entry name" value="AP2/ERF_dom_sf"/>
</dbReference>
<keyword evidence="4" id="KW-0238">DNA-binding</keyword>
<evidence type="ECO:0000256" key="4">
    <source>
        <dbReference type="ARBA" id="ARBA00023125"/>
    </source>
</evidence>
<dbReference type="PROSITE" id="PS51032">
    <property type="entry name" value="AP2_ERF"/>
    <property type="match status" value="2"/>
</dbReference>
<keyword evidence="11" id="KW-1185">Reference proteome</keyword>
<protein>
    <recommendedName>
        <fullName evidence="9">AP2/ERF domain-containing protein</fullName>
    </recommendedName>
</protein>
<gene>
    <name evidence="10" type="ORF">SI7747_03004264</name>
</gene>